<sequence>MENNIAVFTQNQAFKSRGDRELPILPLKRQQHPDDLLPERLPFII</sequence>
<protein>
    <submittedName>
        <fullName evidence="1">Uncharacterized protein</fullName>
    </submittedName>
</protein>
<dbReference type="RefSeq" id="WP_283761213.1">
    <property type="nucleotide sequence ID" value="NZ_JAQPOK010000024.1"/>
</dbReference>
<keyword evidence="2" id="KW-1185">Reference proteome</keyword>
<dbReference type="Proteomes" id="UP001231370">
    <property type="component" value="Unassembled WGS sequence"/>
</dbReference>
<accession>A0ABT7BFE0</accession>
<evidence type="ECO:0000313" key="1">
    <source>
        <dbReference type="EMBL" id="MDJ1177885.1"/>
    </source>
</evidence>
<organism evidence="1 2">
    <name type="scientific">Roseofilum halophilum BLCC-M91</name>
    <dbReference type="NCBI Taxonomy" id="3022259"/>
    <lineage>
        <taxon>Bacteria</taxon>
        <taxon>Bacillati</taxon>
        <taxon>Cyanobacteriota</taxon>
        <taxon>Cyanophyceae</taxon>
        <taxon>Desertifilales</taxon>
        <taxon>Desertifilaceae</taxon>
        <taxon>Roseofilum</taxon>
        <taxon>Roseofilum halophilum</taxon>
    </lineage>
</organism>
<name>A0ABT7BFE0_9CYAN</name>
<reference evidence="1 2" key="1">
    <citation type="submission" date="2023-01" db="EMBL/GenBank/DDBJ databases">
        <title>Novel diversity within Roseofilum (Cyanobacteria; Desertifilaceae) from marine benthic mats with descriptions of four novel species.</title>
        <authorList>
            <person name="Wang Y."/>
            <person name="Berthold D.E."/>
            <person name="Hu J."/>
            <person name="Lefler F.W."/>
            <person name="Laughinghouse H.D. IV."/>
        </authorList>
    </citation>
    <scope>NUCLEOTIDE SEQUENCE [LARGE SCALE GENOMIC DNA]</scope>
    <source>
        <strain evidence="1 2">BLCC-M91</strain>
    </source>
</reference>
<comment type="caution">
    <text evidence="1">The sequence shown here is derived from an EMBL/GenBank/DDBJ whole genome shotgun (WGS) entry which is preliminary data.</text>
</comment>
<dbReference type="EMBL" id="JAQPOK010000024">
    <property type="protein sequence ID" value="MDJ1177885.1"/>
    <property type="molecule type" value="Genomic_DNA"/>
</dbReference>
<gene>
    <name evidence="1" type="ORF">PJF56_03305</name>
</gene>
<proteinExistence type="predicted"/>
<evidence type="ECO:0000313" key="2">
    <source>
        <dbReference type="Proteomes" id="UP001231370"/>
    </source>
</evidence>